<dbReference type="Proteomes" id="UP000611723">
    <property type="component" value="Unassembled WGS sequence"/>
</dbReference>
<comment type="subcellular location">
    <subcellularLocation>
        <location evidence="1">Membrane</location>
        <topology evidence="1">Multi-pass membrane protein</topology>
    </subcellularLocation>
</comment>
<dbReference type="Gene3D" id="1.20.1530.20">
    <property type="match status" value="1"/>
</dbReference>
<evidence type="ECO:0000313" key="7">
    <source>
        <dbReference type="EMBL" id="MBK6265573.1"/>
    </source>
</evidence>
<feature type="transmembrane region" description="Helical" evidence="5">
    <location>
        <begin position="304"/>
        <end position="321"/>
    </location>
</feature>
<keyword evidence="3 5" id="KW-1133">Transmembrane helix</keyword>
<dbReference type="GO" id="GO:0015297">
    <property type="term" value="F:antiporter activity"/>
    <property type="evidence" value="ECO:0007669"/>
    <property type="project" value="InterPro"/>
</dbReference>
<feature type="transmembrane region" description="Helical" evidence="5">
    <location>
        <begin position="32"/>
        <end position="48"/>
    </location>
</feature>
<keyword evidence="2 5" id="KW-0812">Transmembrane</keyword>
<evidence type="ECO:0000313" key="8">
    <source>
        <dbReference type="Proteomes" id="UP000611723"/>
    </source>
</evidence>
<feature type="transmembrane region" description="Helical" evidence="5">
    <location>
        <begin position="6"/>
        <end position="25"/>
    </location>
</feature>
<keyword evidence="8" id="KW-1185">Reference proteome</keyword>
<feature type="transmembrane region" description="Helical" evidence="5">
    <location>
        <begin position="89"/>
        <end position="118"/>
    </location>
</feature>
<feature type="transmembrane region" description="Helical" evidence="5">
    <location>
        <begin position="201"/>
        <end position="222"/>
    </location>
</feature>
<dbReference type="RefSeq" id="WP_201431251.1">
    <property type="nucleotide sequence ID" value="NZ_JAEQBW010000004.1"/>
</dbReference>
<dbReference type="PANTHER" id="PTHR43021:SF2">
    <property type="entry name" value="CATION_H+ EXCHANGER DOMAIN-CONTAINING PROTEIN"/>
    <property type="match status" value="1"/>
</dbReference>
<feature type="transmembrane region" description="Helical" evidence="5">
    <location>
        <begin position="124"/>
        <end position="147"/>
    </location>
</feature>
<protein>
    <submittedName>
        <fullName evidence="7">Cation:proton antiporter</fullName>
    </submittedName>
</protein>
<name>A0A935CBU6_9BACT</name>
<feature type="transmembrane region" description="Helical" evidence="5">
    <location>
        <begin position="60"/>
        <end position="77"/>
    </location>
</feature>
<feature type="transmembrane region" description="Helical" evidence="5">
    <location>
        <begin position="229"/>
        <end position="246"/>
    </location>
</feature>
<evidence type="ECO:0000256" key="1">
    <source>
        <dbReference type="ARBA" id="ARBA00004141"/>
    </source>
</evidence>
<gene>
    <name evidence="7" type="ORF">JKA74_11040</name>
</gene>
<dbReference type="InterPro" id="IPR038770">
    <property type="entry name" value="Na+/solute_symporter_sf"/>
</dbReference>
<dbReference type="GO" id="GO:0016020">
    <property type="term" value="C:membrane"/>
    <property type="evidence" value="ECO:0007669"/>
    <property type="project" value="UniProtKB-SubCell"/>
</dbReference>
<feature type="transmembrane region" description="Helical" evidence="5">
    <location>
        <begin position="371"/>
        <end position="390"/>
    </location>
</feature>
<evidence type="ECO:0000256" key="3">
    <source>
        <dbReference type="ARBA" id="ARBA00022989"/>
    </source>
</evidence>
<dbReference type="InterPro" id="IPR006153">
    <property type="entry name" value="Cation/H_exchanger_TM"/>
</dbReference>
<feature type="transmembrane region" description="Helical" evidence="5">
    <location>
        <begin position="342"/>
        <end position="359"/>
    </location>
</feature>
<dbReference type="AlphaFoldDB" id="A0A935CBU6"/>
<evidence type="ECO:0000256" key="2">
    <source>
        <dbReference type="ARBA" id="ARBA00022692"/>
    </source>
</evidence>
<reference evidence="7" key="1">
    <citation type="submission" date="2021-01" db="EMBL/GenBank/DDBJ databases">
        <title>Marivirga aurantiaca sp. nov., isolated from intertidal surface sediments.</title>
        <authorList>
            <person name="Zhang M."/>
        </authorList>
    </citation>
    <scope>NUCLEOTIDE SEQUENCE</scope>
    <source>
        <strain evidence="7">S37H4</strain>
    </source>
</reference>
<feature type="transmembrane region" description="Helical" evidence="5">
    <location>
        <begin position="159"/>
        <end position="181"/>
    </location>
</feature>
<comment type="caution">
    <text evidence="7">The sequence shown here is derived from an EMBL/GenBank/DDBJ whole genome shotgun (WGS) entry which is preliminary data.</text>
</comment>
<evidence type="ECO:0000256" key="5">
    <source>
        <dbReference type="SAM" id="Phobius"/>
    </source>
</evidence>
<evidence type="ECO:0000256" key="4">
    <source>
        <dbReference type="ARBA" id="ARBA00023136"/>
    </source>
</evidence>
<dbReference type="PANTHER" id="PTHR43021">
    <property type="entry name" value="NA(+)/H(+) ANTIPORTER-RELATED"/>
    <property type="match status" value="1"/>
</dbReference>
<accession>A0A935CBU6</accession>
<dbReference type="Pfam" id="PF00999">
    <property type="entry name" value="Na_H_Exchanger"/>
    <property type="match status" value="1"/>
</dbReference>
<sequence length="408" mass="44238">MNDLNLLIYLGLFFLLSQVFGKIANFFNAPRLVGYLISGIVFGPYVLKVFDEQLVEQMDLFTEMALAIIAFSIGASLRLEKIKSNKKVILGITLTQALLCTVIVAITLFAVLYFFYPYKSVNEILSICVILGAISAATAPAAVLSLIHEYKAKGNLTTVLLGIIALDDAITLIFYSFALSIAQVLVTDSTFNLQSGLLEPLLSTFYAIAFGLLIGIIMKYVIKYFPGEDILLGVILGAVFFIAGIAQKFDFSHLLPIMVFAFYLENFAQVDLAKKAYKAIDKIEEPILGVFFLLAGAHLDLSKAGSAGILVLVVFIARAISKYGGTRLAANFTNAHINVKKYTGLALLPSAGVAIGLILEAQGKLGSEIPALANLMLSIVIGKTLINELISPFFVRYAFKKAGEISQE</sequence>
<keyword evidence="4 5" id="KW-0472">Membrane</keyword>
<dbReference type="EMBL" id="JAEQBW010000004">
    <property type="protein sequence ID" value="MBK6265573.1"/>
    <property type="molecule type" value="Genomic_DNA"/>
</dbReference>
<proteinExistence type="predicted"/>
<feature type="domain" description="Cation/H+ exchanger transmembrane" evidence="6">
    <location>
        <begin position="19"/>
        <end position="394"/>
    </location>
</feature>
<dbReference type="GO" id="GO:1902600">
    <property type="term" value="P:proton transmembrane transport"/>
    <property type="evidence" value="ECO:0007669"/>
    <property type="project" value="InterPro"/>
</dbReference>
<organism evidence="7 8">
    <name type="scientific">Marivirga aurantiaca</name>
    <dbReference type="NCBI Taxonomy" id="2802615"/>
    <lineage>
        <taxon>Bacteria</taxon>
        <taxon>Pseudomonadati</taxon>
        <taxon>Bacteroidota</taxon>
        <taxon>Cytophagia</taxon>
        <taxon>Cytophagales</taxon>
        <taxon>Marivirgaceae</taxon>
        <taxon>Marivirga</taxon>
    </lineage>
</organism>
<evidence type="ECO:0000259" key="6">
    <source>
        <dbReference type="Pfam" id="PF00999"/>
    </source>
</evidence>